<protein>
    <recommendedName>
        <fullName evidence="9">Transport permease protein</fullName>
    </recommendedName>
</protein>
<dbReference type="InterPro" id="IPR013525">
    <property type="entry name" value="ABC2_TM"/>
</dbReference>
<evidence type="ECO:0000256" key="9">
    <source>
        <dbReference type="RuleBase" id="RU361157"/>
    </source>
</evidence>
<gene>
    <name evidence="11" type="ORF">FNH13_01165</name>
</gene>
<keyword evidence="6 9" id="KW-0812">Transmembrane</keyword>
<dbReference type="KEGG" id="orz:FNH13_01165"/>
<keyword evidence="4 9" id="KW-1003">Cell membrane</keyword>
<dbReference type="AlphaFoldDB" id="A0A516G6G8"/>
<dbReference type="PANTHER" id="PTHR30413">
    <property type="entry name" value="INNER MEMBRANE TRANSPORT PERMEASE"/>
    <property type="match status" value="1"/>
</dbReference>
<evidence type="ECO:0000256" key="3">
    <source>
        <dbReference type="ARBA" id="ARBA00022448"/>
    </source>
</evidence>
<feature type="transmembrane region" description="Helical" evidence="9">
    <location>
        <begin position="99"/>
        <end position="121"/>
    </location>
</feature>
<comment type="caution">
    <text evidence="9">Lacks conserved residue(s) required for the propagation of feature annotation.</text>
</comment>
<dbReference type="Proteomes" id="UP000315395">
    <property type="component" value="Chromosome"/>
</dbReference>
<dbReference type="InterPro" id="IPR047817">
    <property type="entry name" value="ABC2_TM_bact-type"/>
</dbReference>
<dbReference type="PANTHER" id="PTHR30413:SF8">
    <property type="entry name" value="TRANSPORT PERMEASE PROTEIN"/>
    <property type="match status" value="1"/>
</dbReference>
<comment type="similarity">
    <text evidence="2 9">Belongs to the ABC-2 integral membrane protein family.</text>
</comment>
<evidence type="ECO:0000259" key="10">
    <source>
        <dbReference type="PROSITE" id="PS51012"/>
    </source>
</evidence>
<feature type="domain" description="ABC transmembrane type-2" evidence="10">
    <location>
        <begin position="69"/>
        <end position="297"/>
    </location>
</feature>
<dbReference type="GO" id="GO:0015920">
    <property type="term" value="P:lipopolysaccharide transport"/>
    <property type="evidence" value="ECO:0007669"/>
    <property type="project" value="TreeGrafter"/>
</dbReference>
<evidence type="ECO:0000256" key="6">
    <source>
        <dbReference type="ARBA" id="ARBA00022692"/>
    </source>
</evidence>
<keyword evidence="12" id="KW-1185">Reference proteome</keyword>
<dbReference type="GO" id="GO:0005886">
    <property type="term" value="C:plasma membrane"/>
    <property type="evidence" value="ECO:0007669"/>
    <property type="project" value="UniProtKB-SubCell"/>
</dbReference>
<evidence type="ECO:0000256" key="5">
    <source>
        <dbReference type="ARBA" id="ARBA00022519"/>
    </source>
</evidence>
<organism evidence="11 12">
    <name type="scientific">Ornithinimicrobium ciconiae</name>
    <dbReference type="NCBI Taxonomy" id="2594265"/>
    <lineage>
        <taxon>Bacteria</taxon>
        <taxon>Bacillati</taxon>
        <taxon>Actinomycetota</taxon>
        <taxon>Actinomycetes</taxon>
        <taxon>Micrococcales</taxon>
        <taxon>Ornithinimicrobiaceae</taxon>
        <taxon>Ornithinimicrobium</taxon>
    </lineage>
</organism>
<evidence type="ECO:0000256" key="8">
    <source>
        <dbReference type="ARBA" id="ARBA00023136"/>
    </source>
</evidence>
<dbReference type="Pfam" id="PF01061">
    <property type="entry name" value="ABC2_membrane"/>
    <property type="match status" value="1"/>
</dbReference>
<dbReference type="OrthoDB" id="4186295at2"/>
<evidence type="ECO:0000256" key="4">
    <source>
        <dbReference type="ARBA" id="ARBA00022475"/>
    </source>
</evidence>
<evidence type="ECO:0000313" key="11">
    <source>
        <dbReference type="EMBL" id="QDO87103.1"/>
    </source>
</evidence>
<evidence type="ECO:0000313" key="12">
    <source>
        <dbReference type="Proteomes" id="UP000315395"/>
    </source>
</evidence>
<name>A0A516G6G8_9MICO</name>
<keyword evidence="8 9" id="KW-0472">Membrane</keyword>
<sequence>MTDVGPDPQYSPPVLPDEDAAALAARHGLRQTGVRPDFVDYLRDLWSFRHLMWAMAKGEFVADYQDNHLGWLWSIINPILLGISYYLIFGLLIGTRGGIDNFVTFLTIGLFVFIPISLVLASGSKSLLSRMKMIRSLSFPKVLLPLTVTFAHFVSAIPAFVVLVVIALITEEEGPTLEWLLFPVALLVVLVMCLGLALIGSRLVHAFRDLANLMSLITRLLRYVSGVFFSVEASIARFDGAPAWVGHVLEYQPVAIALTLCREPLMAEYPVLWQTWAVALAWSFGLLIVGFVYFWRGEGTYGRA</sequence>
<dbReference type="GO" id="GO:0140359">
    <property type="term" value="F:ABC-type transporter activity"/>
    <property type="evidence" value="ECO:0007669"/>
    <property type="project" value="InterPro"/>
</dbReference>
<feature type="transmembrane region" description="Helical" evidence="9">
    <location>
        <begin position="142"/>
        <end position="168"/>
    </location>
</feature>
<reference evidence="11 12" key="1">
    <citation type="submission" date="2019-07" db="EMBL/GenBank/DDBJ databases">
        <title>complete genome sequencing of Ornithinimicrobium sp. H23M54.</title>
        <authorList>
            <person name="Bae J.-W."/>
            <person name="Lee S.-Y."/>
        </authorList>
    </citation>
    <scope>NUCLEOTIDE SEQUENCE [LARGE SCALE GENOMIC DNA]</scope>
    <source>
        <strain evidence="11 12">H23M54</strain>
    </source>
</reference>
<accession>A0A516G6G8</accession>
<dbReference type="RefSeq" id="WP_143781761.1">
    <property type="nucleotide sequence ID" value="NZ_CP041616.1"/>
</dbReference>
<keyword evidence="7 9" id="KW-1133">Transmembrane helix</keyword>
<feature type="transmembrane region" description="Helical" evidence="9">
    <location>
        <begin position="273"/>
        <end position="295"/>
    </location>
</feature>
<proteinExistence type="inferred from homology"/>
<evidence type="ECO:0000256" key="2">
    <source>
        <dbReference type="ARBA" id="ARBA00007783"/>
    </source>
</evidence>
<dbReference type="PROSITE" id="PS51012">
    <property type="entry name" value="ABC_TM2"/>
    <property type="match status" value="1"/>
</dbReference>
<feature type="transmembrane region" description="Helical" evidence="9">
    <location>
        <begin position="71"/>
        <end position="93"/>
    </location>
</feature>
<keyword evidence="3 9" id="KW-0813">Transport</keyword>
<evidence type="ECO:0000256" key="1">
    <source>
        <dbReference type="ARBA" id="ARBA00004429"/>
    </source>
</evidence>
<evidence type="ECO:0000256" key="7">
    <source>
        <dbReference type="ARBA" id="ARBA00022989"/>
    </source>
</evidence>
<comment type="subcellular location">
    <subcellularLocation>
        <location evidence="1">Cell inner membrane</location>
        <topology evidence="1">Multi-pass membrane protein</topology>
    </subcellularLocation>
    <subcellularLocation>
        <location evidence="9">Cell membrane</location>
        <topology evidence="9">Multi-pass membrane protein</topology>
    </subcellularLocation>
</comment>
<dbReference type="EMBL" id="CP041616">
    <property type="protein sequence ID" value="QDO87103.1"/>
    <property type="molecule type" value="Genomic_DNA"/>
</dbReference>
<feature type="transmembrane region" description="Helical" evidence="9">
    <location>
        <begin position="180"/>
        <end position="199"/>
    </location>
</feature>
<keyword evidence="5" id="KW-0997">Cell inner membrane</keyword>